<accession>A0A7J7LR86</accession>
<evidence type="ECO:0000259" key="4">
    <source>
        <dbReference type="PROSITE" id="PS50011"/>
    </source>
</evidence>
<dbReference type="FunFam" id="1.10.510.10:FF:000084">
    <property type="entry name" value="Wall-associated receptor kinase 2"/>
    <property type="match status" value="1"/>
</dbReference>
<keyword evidence="6" id="KW-1185">Reference proteome</keyword>
<dbReference type="InterPro" id="IPR011009">
    <property type="entry name" value="Kinase-like_dom_sf"/>
</dbReference>
<feature type="region of interest" description="Disordered" evidence="3">
    <location>
        <begin position="1"/>
        <end position="21"/>
    </location>
</feature>
<dbReference type="GO" id="GO:0005524">
    <property type="term" value="F:ATP binding"/>
    <property type="evidence" value="ECO:0007669"/>
    <property type="project" value="UniProtKB-KW"/>
</dbReference>
<protein>
    <recommendedName>
        <fullName evidence="4">Protein kinase domain-containing protein</fullName>
    </recommendedName>
</protein>
<dbReference type="AlphaFoldDB" id="A0A7J7LR86"/>
<feature type="region of interest" description="Disordered" evidence="3">
    <location>
        <begin position="44"/>
        <end position="94"/>
    </location>
</feature>
<evidence type="ECO:0000313" key="6">
    <source>
        <dbReference type="Proteomes" id="UP000541444"/>
    </source>
</evidence>
<evidence type="ECO:0000256" key="3">
    <source>
        <dbReference type="SAM" id="MobiDB-lite"/>
    </source>
</evidence>
<dbReference type="GO" id="GO:0005886">
    <property type="term" value="C:plasma membrane"/>
    <property type="evidence" value="ECO:0007669"/>
    <property type="project" value="TreeGrafter"/>
</dbReference>
<evidence type="ECO:0000256" key="2">
    <source>
        <dbReference type="ARBA" id="ARBA00022840"/>
    </source>
</evidence>
<organism evidence="5 6">
    <name type="scientific">Kingdonia uniflora</name>
    <dbReference type="NCBI Taxonomy" id="39325"/>
    <lineage>
        <taxon>Eukaryota</taxon>
        <taxon>Viridiplantae</taxon>
        <taxon>Streptophyta</taxon>
        <taxon>Embryophyta</taxon>
        <taxon>Tracheophyta</taxon>
        <taxon>Spermatophyta</taxon>
        <taxon>Magnoliopsida</taxon>
        <taxon>Ranunculales</taxon>
        <taxon>Circaeasteraceae</taxon>
        <taxon>Kingdonia</taxon>
    </lineage>
</organism>
<dbReference type="Gene3D" id="1.10.510.10">
    <property type="entry name" value="Transferase(Phosphotransferase) domain 1"/>
    <property type="match status" value="1"/>
</dbReference>
<dbReference type="SMART" id="SM00220">
    <property type="entry name" value="S_TKc"/>
    <property type="match status" value="1"/>
</dbReference>
<dbReference type="InterPro" id="IPR000719">
    <property type="entry name" value="Prot_kinase_dom"/>
</dbReference>
<dbReference type="SUPFAM" id="SSF56112">
    <property type="entry name" value="Protein kinase-like (PK-like)"/>
    <property type="match status" value="1"/>
</dbReference>
<dbReference type="OrthoDB" id="4062651at2759"/>
<sequence>DIGISDDDDKTSARDSKLNSNELSSAINDGLYCYEQELRARQSNNKRLSTVLGSRDGDPRSPTLPPSYPNPKSSSSSEEPGHVNSRKRQSGVESSKIFKSKELEIATNKYDEVNHQNVVKLFGYCLEMEVPLLVYEYVSNRSLFEHIHSTRETTSISWEDRLRIAAETAGVLAYLHSAASTPIIHRDVKSKNILLDDNFTAKVVDFGASRLVPIDRTQITTLVRGILGYLDPEYFHTSQLTQKSNVYSFGVVFVELLTEEKPLSFERSQDDKNLATYFTVSLNENCLFQLIKPQIINDGKSE</sequence>
<dbReference type="GO" id="GO:0004674">
    <property type="term" value="F:protein serine/threonine kinase activity"/>
    <property type="evidence" value="ECO:0007669"/>
    <property type="project" value="TreeGrafter"/>
</dbReference>
<dbReference type="PROSITE" id="PS00108">
    <property type="entry name" value="PROTEIN_KINASE_ST"/>
    <property type="match status" value="1"/>
</dbReference>
<name>A0A7J7LR86_9MAGN</name>
<feature type="domain" description="Protein kinase" evidence="4">
    <location>
        <begin position="21"/>
        <end position="302"/>
    </location>
</feature>
<dbReference type="InterPro" id="IPR008271">
    <property type="entry name" value="Ser/Thr_kinase_AS"/>
</dbReference>
<dbReference type="GO" id="GO:0007166">
    <property type="term" value="P:cell surface receptor signaling pathway"/>
    <property type="evidence" value="ECO:0007669"/>
    <property type="project" value="InterPro"/>
</dbReference>
<keyword evidence="2" id="KW-0067">ATP-binding</keyword>
<reference evidence="5 6" key="1">
    <citation type="journal article" date="2020" name="IScience">
        <title>Genome Sequencing of the Endangered Kingdonia uniflora (Circaeasteraceae, Ranunculales) Reveals Potential Mechanisms of Evolutionary Specialization.</title>
        <authorList>
            <person name="Sun Y."/>
            <person name="Deng T."/>
            <person name="Zhang A."/>
            <person name="Moore M.J."/>
            <person name="Landis J.B."/>
            <person name="Lin N."/>
            <person name="Zhang H."/>
            <person name="Zhang X."/>
            <person name="Huang J."/>
            <person name="Zhang X."/>
            <person name="Sun H."/>
            <person name="Wang H."/>
        </authorList>
    </citation>
    <scope>NUCLEOTIDE SEQUENCE [LARGE SCALE GENOMIC DNA]</scope>
    <source>
        <strain evidence="5">TB1705</strain>
        <tissue evidence="5">Leaf</tissue>
    </source>
</reference>
<evidence type="ECO:0000256" key="1">
    <source>
        <dbReference type="ARBA" id="ARBA00022741"/>
    </source>
</evidence>
<dbReference type="PROSITE" id="PS50011">
    <property type="entry name" value="PROTEIN_KINASE_DOM"/>
    <property type="match status" value="1"/>
</dbReference>
<dbReference type="EMBL" id="JACGCM010002085">
    <property type="protein sequence ID" value="KAF6145166.1"/>
    <property type="molecule type" value="Genomic_DNA"/>
</dbReference>
<gene>
    <name evidence="5" type="ORF">GIB67_020357</name>
</gene>
<proteinExistence type="predicted"/>
<evidence type="ECO:0000313" key="5">
    <source>
        <dbReference type="EMBL" id="KAF6145166.1"/>
    </source>
</evidence>
<keyword evidence="1" id="KW-0547">Nucleotide-binding</keyword>
<comment type="caution">
    <text evidence="5">The sequence shown here is derived from an EMBL/GenBank/DDBJ whole genome shotgun (WGS) entry which is preliminary data.</text>
</comment>
<dbReference type="PANTHER" id="PTHR27005">
    <property type="entry name" value="WALL-ASSOCIATED RECEPTOR KINASE-LIKE 21"/>
    <property type="match status" value="1"/>
</dbReference>
<dbReference type="PANTHER" id="PTHR27005:SF283">
    <property type="entry name" value="OS02G0633066 PROTEIN"/>
    <property type="match status" value="1"/>
</dbReference>
<dbReference type="InterPro" id="IPR045274">
    <property type="entry name" value="WAK-like"/>
</dbReference>
<feature type="non-terminal residue" evidence="5">
    <location>
        <position position="1"/>
    </location>
</feature>
<dbReference type="Proteomes" id="UP000541444">
    <property type="component" value="Unassembled WGS sequence"/>
</dbReference>
<dbReference type="Pfam" id="PF00069">
    <property type="entry name" value="Pkinase"/>
    <property type="match status" value="1"/>
</dbReference>